<feature type="signal peptide" evidence="2">
    <location>
        <begin position="1"/>
        <end position="15"/>
    </location>
</feature>
<feature type="compositionally biased region" description="Basic and acidic residues" evidence="1">
    <location>
        <begin position="95"/>
        <end position="125"/>
    </location>
</feature>
<name>A0A914HWZ0_GLORO</name>
<feature type="compositionally biased region" description="Polar residues" evidence="1">
    <location>
        <begin position="155"/>
        <end position="165"/>
    </location>
</feature>
<dbReference type="Proteomes" id="UP000887572">
    <property type="component" value="Unplaced"/>
</dbReference>
<evidence type="ECO:0000313" key="4">
    <source>
        <dbReference type="WBParaSite" id="Gr19_v10_g4792.t1"/>
    </source>
</evidence>
<organism evidence="3 4">
    <name type="scientific">Globodera rostochiensis</name>
    <name type="common">Golden nematode worm</name>
    <name type="synonym">Heterodera rostochiensis</name>
    <dbReference type="NCBI Taxonomy" id="31243"/>
    <lineage>
        <taxon>Eukaryota</taxon>
        <taxon>Metazoa</taxon>
        <taxon>Ecdysozoa</taxon>
        <taxon>Nematoda</taxon>
        <taxon>Chromadorea</taxon>
        <taxon>Rhabditida</taxon>
        <taxon>Tylenchina</taxon>
        <taxon>Tylenchomorpha</taxon>
        <taxon>Tylenchoidea</taxon>
        <taxon>Heteroderidae</taxon>
        <taxon>Heteroderinae</taxon>
        <taxon>Globodera</taxon>
    </lineage>
</organism>
<accession>A0A914HWZ0</accession>
<dbReference type="AlphaFoldDB" id="A0A914HWZ0"/>
<keyword evidence="3" id="KW-1185">Reference proteome</keyword>
<evidence type="ECO:0000256" key="2">
    <source>
        <dbReference type="SAM" id="SignalP"/>
    </source>
</evidence>
<proteinExistence type="predicted"/>
<feature type="region of interest" description="Disordered" evidence="1">
    <location>
        <begin position="22"/>
        <end position="185"/>
    </location>
</feature>
<sequence length="267" mass="28336">MRTIFFVAIICFVLAAILESAPSGDKKDKKGVASSPTKPKLPPKSPAKAAPTSPGKAVVKSPSKKDSKAPKSPGKAVDKSPSKKDSKAPKSPGKAVDKSPSKKDSKAPTSPKKENANKTKPETVERTPSPAKKAESAAKSPVRANRTVNFDESKPSTAGVTNANNAVKAPEKQEQSSLSMSNPSVDAFGPFEPAIVAYSEAFDEEDTSGSDFDLDFTEGEQDDDDDYSDYGEYFEDFDAFREDDPLALGNDYIGTGVADVPESVMVH</sequence>
<feature type="region of interest" description="Disordered" evidence="1">
    <location>
        <begin position="202"/>
        <end position="231"/>
    </location>
</feature>
<feature type="compositionally biased region" description="Polar residues" evidence="1">
    <location>
        <begin position="175"/>
        <end position="184"/>
    </location>
</feature>
<dbReference type="WBParaSite" id="Gr19_v10_g4792.t1">
    <property type="protein sequence ID" value="Gr19_v10_g4792.t1"/>
    <property type="gene ID" value="Gr19_v10_g4792"/>
</dbReference>
<evidence type="ECO:0000313" key="3">
    <source>
        <dbReference type="Proteomes" id="UP000887572"/>
    </source>
</evidence>
<feature type="compositionally biased region" description="Low complexity" evidence="1">
    <location>
        <begin position="46"/>
        <end position="61"/>
    </location>
</feature>
<reference evidence="4" key="1">
    <citation type="submission" date="2022-11" db="UniProtKB">
        <authorList>
            <consortium name="WormBaseParasite"/>
        </authorList>
    </citation>
    <scope>IDENTIFICATION</scope>
</reference>
<protein>
    <submittedName>
        <fullName evidence="4">1106 effector family protein variant</fullName>
    </submittedName>
</protein>
<feature type="compositionally biased region" description="Basic and acidic residues" evidence="1">
    <location>
        <begin position="76"/>
        <end position="88"/>
    </location>
</feature>
<keyword evidence="2" id="KW-0732">Signal</keyword>
<feature type="chain" id="PRO_5038030900" evidence="2">
    <location>
        <begin position="16"/>
        <end position="267"/>
    </location>
</feature>
<evidence type="ECO:0000256" key="1">
    <source>
        <dbReference type="SAM" id="MobiDB-lite"/>
    </source>
</evidence>